<keyword evidence="2" id="KW-1185">Reference proteome</keyword>
<accession>A0ABX1JU15</accession>
<protein>
    <submittedName>
        <fullName evidence="1">Uncharacterized protein</fullName>
    </submittedName>
</protein>
<reference evidence="1 2" key="1">
    <citation type="submission" date="2020-04" db="EMBL/GenBank/DDBJ databases">
        <authorList>
            <person name="Liu S."/>
        </authorList>
    </citation>
    <scope>NUCLEOTIDE SEQUENCE [LARGE SCALE GENOMIC DNA]</scope>
    <source>
        <strain evidence="1 2">CGMCC 1.15091</strain>
    </source>
</reference>
<gene>
    <name evidence="1" type="ORF">HER39_14775</name>
</gene>
<organism evidence="1 2">
    <name type="scientific">Arthrobacter deserti</name>
    <dbReference type="NCBI Taxonomy" id="1742687"/>
    <lineage>
        <taxon>Bacteria</taxon>
        <taxon>Bacillati</taxon>
        <taxon>Actinomycetota</taxon>
        <taxon>Actinomycetes</taxon>
        <taxon>Micrococcales</taxon>
        <taxon>Micrococcaceae</taxon>
        <taxon>Arthrobacter</taxon>
    </lineage>
</organism>
<feature type="non-terminal residue" evidence="1">
    <location>
        <position position="106"/>
    </location>
</feature>
<dbReference type="EMBL" id="JAAZSR010000313">
    <property type="protein sequence ID" value="NKX51806.1"/>
    <property type="molecule type" value="Genomic_DNA"/>
</dbReference>
<proteinExistence type="predicted"/>
<sequence>MAEQVNTTHAPDKEYAELFKKEGPWVTVYVDASTGTVDTLRAADVLPDRVREPLDQQGASDADLAAVEQALAPAPGLPAPVSRFVLVRGGNIEVNEVLPGPLQGQP</sequence>
<name>A0ABX1JU15_9MICC</name>
<comment type="caution">
    <text evidence="1">The sequence shown here is derived from an EMBL/GenBank/DDBJ whole genome shotgun (WGS) entry which is preliminary data.</text>
</comment>
<evidence type="ECO:0000313" key="2">
    <source>
        <dbReference type="Proteomes" id="UP000523795"/>
    </source>
</evidence>
<dbReference type="Proteomes" id="UP000523795">
    <property type="component" value="Unassembled WGS sequence"/>
</dbReference>
<evidence type="ECO:0000313" key="1">
    <source>
        <dbReference type="EMBL" id="NKX51806.1"/>
    </source>
</evidence>